<keyword evidence="1" id="KW-0106">Calcium</keyword>
<dbReference type="EMBL" id="JADAQX010000385">
    <property type="protein sequence ID" value="KAF8820443.1"/>
    <property type="molecule type" value="Genomic_DNA"/>
</dbReference>
<comment type="caution">
    <text evidence="4">The sequence shown here is derived from an EMBL/GenBank/DDBJ whole genome shotgun (WGS) entry which is preliminary data.</text>
</comment>
<dbReference type="InterPro" id="IPR011992">
    <property type="entry name" value="EF-hand-dom_pair"/>
</dbReference>
<name>A0ABQ7J903_9APIC</name>
<feature type="region of interest" description="Disordered" evidence="2">
    <location>
        <begin position="1"/>
        <end position="25"/>
    </location>
</feature>
<accession>A0ABQ7J903</accession>
<dbReference type="InterPro" id="IPR002048">
    <property type="entry name" value="EF_hand_dom"/>
</dbReference>
<dbReference type="SUPFAM" id="SSF47473">
    <property type="entry name" value="EF-hand"/>
    <property type="match status" value="1"/>
</dbReference>
<feature type="domain" description="EF-hand" evidence="3">
    <location>
        <begin position="80"/>
        <end position="115"/>
    </location>
</feature>
<protein>
    <submittedName>
        <fullName evidence="4">Recoverin family protein</fullName>
    </submittedName>
</protein>
<organism evidence="4 5">
    <name type="scientific">Cardiosporidium cionae</name>
    <dbReference type="NCBI Taxonomy" id="476202"/>
    <lineage>
        <taxon>Eukaryota</taxon>
        <taxon>Sar</taxon>
        <taxon>Alveolata</taxon>
        <taxon>Apicomplexa</taxon>
        <taxon>Aconoidasida</taxon>
        <taxon>Nephromycida</taxon>
        <taxon>Cardiosporidium</taxon>
    </lineage>
</organism>
<evidence type="ECO:0000313" key="4">
    <source>
        <dbReference type="EMBL" id="KAF8820443.1"/>
    </source>
</evidence>
<dbReference type="PROSITE" id="PS50222">
    <property type="entry name" value="EF_HAND_2"/>
    <property type="match status" value="1"/>
</dbReference>
<dbReference type="PROSITE" id="PS00018">
    <property type="entry name" value="EF_HAND_1"/>
    <property type="match status" value="1"/>
</dbReference>
<evidence type="ECO:0000256" key="2">
    <source>
        <dbReference type="SAM" id="MobiDB-lite"/>
    </source>
</evidence>
<keyword evidence="5" id="KW-1185">Reference proteome</keyword>
<dbReference type="InterPro" id="IPR018247">
    <property type="entry name" value="EF_Hand_1_Ca_BS"/>
</dbReference>
<sequence length="267" mass="29907">MGSKQSVQFNSLSGGETNDKQNVTVGNTVAPTAAIQRIDDFDELRLRKGFRQYASSNGLSRSCFHEALGILEELGLRRLRETPLGDRLFNCFDIDGDGVVQEDEFVNSAAILIGNDQNSKKELTFKAYASPKGVVFVGELLNILTQSWLSAFWFLSERLHQRSSDIAAVPSAQEIQAFASKNSLQFRESVLASLSPYLMTDEWQYVNREWVPSVSSPEQEKMYLDASNFSRWASEDRTISAEWDSVTVRVAGTLLNIETAPLYPHVH</sequence>
<evidence type="ECO:0000259" key="3">
    <source>
        <dbReference type="PROSITE" id="PS50222"/>
    </source>
</evidence>
<gene>
    <name evidence="4" type="ORF">IE077_003174</name>
</gene>
<evidence type="ECO:0000313" key="5">
    <source>
        <dbReference type="Proteomes" id="UP000823046"/>
    </source>
</evidence>
<evidence type="ECO:0000256" key="1">
    <source>
        <dbReference type="ARBA" id="ARBA00022837"/>
    </source>
</evidence>
<dbReference type="Proteomes" id="UP000823046">
    <property type="component" value="Unassembled WGS sequence"/>
</dbReference>
<proteinExistence type="predicted"/>
<dbReference type="Gene3D" id="1.10.238.10">
    <property type="entry name" value="EF-hand"/>
    <property type="match status" value="1"/>
</dbReference>
<reference evidence="4 5" key="1">
    <citation type="journal article" date="2020" name="bioRxiv">
        <title>Metabolic contributions of an alphaproteobacterial endosymbiont in the apicomplexan Cardiosporidium cionae.</title>
        <authorList>
            <person name="Hunter E.S."/>
            <person name="Paight C.J."/>
            <person name="Lane C.E."/>
        </authorList>
    </citation>
    <scope>NUCLEOTIDE SEQUENCE [LARGE SCALE GENOMIC DNA]</scope>
    <source>
        <strain evidence="4">ESH_2018</strain>
    </source>
</reference>